<dbReference type="Proteomes" id="UP000704712">
    <property type="component" value="Unassembled WGS sequence"/>
</dbReference>
<dbReference type="PANTHER" id="PTHR45023">
    <property type="match status" value="1"/>
</dbReference>
<reference evidence="2" key="1">
    <citation type="submission" date="2020-03" db="EMBL/GenBank/DDBJ databases">
        <title>Hybrid Assembly of Korean Phytophthora infestans isolates.</title>
        <authorList>
            <person name="Prokchorchik M."/>
            <person name="Lee Y."/>
            <person name="Seo J."/>
            <person name="Cho J.-H."/>
            <person name="Park Y.-E."/>
            <person name="Jang D.-C."/>
            <person name="Im J.-S."/>
            <person name="Choi J.-G."/>
            <person name="Park H.-J."/>
            <person name="Lee G.-B."/>
            <person name="Lee Y.-G."/>
            <person name="Hong S.-Y."/>
            <person name="Cho K."/>
            <person name="Sohn K.H."/>
        </authorList>
    </citation>
    <scope>NUCLEOTIDE SEQUENCE</scope>
    <source>
        <strain evidence="2">KR_2_A2</strain>
    </source>
</reference>
<evidence type="ECO:0000313" key="3">
    <source>
        <dbReference type="Proteomes" id="UP000704712"/>
    </source>
</evidence>
<dbReference type="AlphaFoldDB" id="A0A8S9U2B7"/>
<evidence type="ECO:0000313" key="2">
    <source>
        <dbReference type="EMBL" id="KAF4132308.1"/>
    </source>
</evidence>
<comment type="caution">
    <text evidence="2">The sequence shown here is derived from an EMBL/GenBank/DDBJ whole genome shotgun (WGS) entry which is preliminary data.</text>
</comment>
<protein>
    <recommendedName>
        <fullName evidence="4">No apical meristem-associated C-terminal domain-containing protein</fullName>
    </recommendedName>
</protein>
<evidence type="ECO:0000256" key="1">
    <source>
        <dbReference type="SAM" id="MobiDB-lite"/>
    </source>
</evidence>
<accession>A0A8S9U2B7</accession>
<feature type="compositionally biased region" description="Basic and acidic residues" evidence="1">
    <location>
        <begin position="302"/>
        <end position="314"/>
    </location>
</feature>
<name>A0A8S9U2B7_PHYIN</name>
<dbReference type="PANTHER" id="PTHR45023:SF4">
    <property type="entry name" value="GLYCINE-RICH PROTEIN-RELATED"/>
    <property type="match status" value="1"/>
</dbReference>
<feature type="region of interest" description="Disordered" evidence="1">
    <location>
        <begin position="517"/>
        <end position="537"/>
    </location>
</feature>
<evidence type="ECO:0008006" key="4">
    <source>
        <dbReference type="Google" id="ProtNLM"/>
    </source>
</evidence>
<proteinExistence type="predicted"/>
<feature type="region of interest" description="Disordered" evidence="1">
    <location>
        <begin position="292"/>
        <end position="340"/>
    </location>
</feature>
<organism evidence="2 3">
    <name type="scientific">Phytophthora infestans</name>
    <name type="common">Potato late blight agent</name>
    <name type="synonym">Botrytis infestans</name>
    <dbReference type="NCBI Taxonomy" id="4787"/>
    <lineage>
        <taxon>Eukaryota</taxon>
        <taxon>Sar</taxon>
        <taxon>Stramenopiles</taxon>
        <taxon>Oomycota</taxon>
        <taxon>Peronosporomycetes</taxon>
        <taxon>Peronosporales</taxon>
        <taxon>Peronosporaceae</taxon>
        <taxon>Phytophthora</taxon>
    </lineage>
</organism>
<feature type="compositionally biased region" description="Low complexity" evidence="1">
    <location>
        <begin position="322"/>
        <end position="331"/>
    </location>
</feature>
<gene>
    <name evidence="2" type="ORF">GN958_ATG18425</name>
</gene>
<sequence>MAPPSPVLFSRLAPGTPAAYTALAQAWMTVVNNVESLTPELLDSSDPCSENYSAEDNETFWALVHQGYSAKFDDPAEAEDAQTLCWQWETVRIAIKDFNGILTEIWPKDLAKHLDKLPTQDRHKLLTQLQILYRDRMGESFEYLEVWNLLTHHAKWDRVLKPLILRGKIGKTAATTDAEGKTQRSQGGDNITKKPESAAQDHLLLTMEFATQHRGDLKTRTKRPASISLPTPSSNPEIRITGAKRRKRMPTRVEPPVDLMDEGEETSCTALLGATGRCGNANYIQVEELSRTSETISCVTPDRSDKSKAAAGHDGEDDSDSDSGTSSEPEGLPVSKDKDAELITEIETRKPLKQSEQTTETVAVTHLTLAWANVCCSWAQMSPRLEESNECFWLHVSSMYLDLVVKRDRPSGIEFVLKQLWYEMRAEIVVFHTLYEEELKGDTSVSRTNRESMVSRAQEAYWSRCGQWFKYRAAWEILERHKDWEHTLKRLLLLGLDKCTSTTDSDASSCKLTGSILQEPTDSHNHEGESDGPDDLVLVPASESSEVSEDVNDGKQKNAAVSEGWLKWNTRLLELQVMTRSEDGLSPEALEYLRLRRQQILEKEQLQMHLSKPQTG</sequence>
<feature type="region of interest" description="Disordered" evidence="1">
    <location>
        <begin position="174"/>
        <end position="194"/>
    </location>
</feature>
<feature type="region of interest" description="Disordered" evidence="1">
    <location>
        <begin position="214"/>
        <end position="251"/>
    </location>
</feature>
<dbReference type="EMBL" id="JAACNO010002552">
    <property type="protein sequence ID" value="KAF4132308.1"/>
    <property type="molecule type" value="Genomic_DNA"/>
</dbReference>